<gene>
    <name evidence="1" type="ORF">EYH02_05885</name>
</gene>
<dbReference type="Gene3D" id="3.30.70.2130">
    <property type="entry name" value="Metalloenzyme domain"/>
    <property type="match status" value="1"/>
</dbReference>
<dbReference type="SUPFAM" id="SSF53649">
    <property type="entry name" value="Alkaline phosphatase-like"/>
    <property type="match status" value="1"/>
</dbReference>
<dbReference type="Pfam" id="PF10143">
    <property type="entry name" value="PhosphMutase"/>
    <property type="match status" value="1"/>
</dbReference>
<dbReference type="GO" id="GO:0004619">
    <property type="term" value="F:phosphoglycerate mutase activity"/>
    <property type="evidence" value="ECO:0007669"/>
    <property type="project" value="UniProtKB-EC"/>
</dbReference>
<evidence type="ECO:0000313" key="1">
    <source>
        <dbReference type="EMBL" id="HIP57572.1"/>
    </source>
</evidence>
<dbReference type="AlphaFoldDB" id="A0A832Z0L6"/>
<dbReference type="EMBL" id="DQTV01000120">
    <property type="protein sequence ID" value="HIP57572.1"/>
    <property type="molecule type" value="Genomic_DNA"/>
</dbReference>
<dbReference type="InterPro" id="IPR004456">
    <property type="entry name" value="Pglycerate_mutase_ApgM"/>
</dbReference>
<organism evidence="1 2">
    <name type="scientific">Ignisphaera aggregans</name>
    <dbReference type="NCBI Taxonomy" id="334771"/>
    <lineage>
        <taxon>Archaea</taxon>
        <taxon>Thermoproteota</taxon>
        <taxon>Thermoprotei</taxon>
        <taxon>Desulfurococcales</taxon>
        <taxon>Desulfurococcaceae</taxon>
        <taxon>Ignisphaera</taxon>
    </lineage>
</organism>
<dbReference type="GO" id="GO:0006096">
    <property type="term" value="P:glycolytic process"/>
    <property type="evidence" value="ECO:0007669"/>
    <property type="project" value="UniProtKB-KW"/>
</dbReference>
<accession>A0A832Z0L6</accession>
<feature type="non-terminal residue" evidence="1">
    <location>
        <position position="137"/>
    </location>
</feature>
<comment type="caution">
    <text evidence="1">The sequence shown here is derived from an EMBL/GenBank/DDBJ whole genome shotgun (WGS) entry which is preliminary data.</text>
</comment>
<protein>
    <submittedName>
        <fullName evidence="1">Phosphonopyruvate decarboxylase</fullName>
    </submittedName>
</protein>
<evidence type="ECO:0000313" key="2">
    <source>
        <dbReference type="Proteomes" id="UP000605805"/>
    </source>
</evidence>
<sequence length="137" mass="14704">MSRPRYILLVLDGVADSVRYRPTSLELANTPGLDSLAHMAVCGGFYPIDSSTPPESDAAVFSILGYDPHRISVGRGLLEALGAGLSIREGFEVAFRANFATVDPVTKRIVDRRVGRSLSSEESRELAKAVNGIDLGL</sequence>
<dbReference type="InterPro" id="IPR017850">
    <property type="entry name" value="Alkaline_phosphatase_core_sf"/>
</dbReference>
<dbReference type="Proteomes" id="UP000605805">
    <property type="component" value="Unassembled WGS sequence"/>
</dbReference>
<dbReference type="GO" id="GO:0046872">
    <property type="term" value="F:metal ion binding"/>
    <property type="evidence" value="ECO:0007669"/>
    <property type="project" value="InterPro"/>
</dbReference>
<keyword evidence="1" id="KW-0670">Pyruvate</keyword>
<dbReference type="PANTHER" id="PTHR31209:SF0">
    <property type="entry name" value="METALLOENZYME DOMAIN-CONTAINING PROTEIN"/>
    <property type="match status" value="1"/>
</dbReference>
<name>A0A832Z0L6_9CREN</name>
<dbReference type="PANTHER" id="PTHR31209">
    <property type="entry name" value="COFACTOR-INDEPENDENT PHOSPHOGLYCERATE MUTASE"/>
    <property type="match status" value="1"/>
</dbReference>
<dbReference type="InterPro" id="IPR042253">
    <property type="entry name" value="Pglycerate_mutase_ApgM_sf"/>
</dbReference>
<proteinExistence type="predicted"/>
<reference evidence="1" key="1">
    <citation type="journal article" date="2020" name="ISME J.">
        <title>Gammaproteobacteria mediating utilization of methyl-, sulfur- and petroleum organic compounds in deep ocean hydrothermal plumes.</title>
        <authorList>
            <person name="Zhou Z."/>
            <person name="Liu Y."/>
            <person name="Pan J."/>
            <person name="Cron B.R."/>
            <person name="Toner B.M."/>
            <person name="Anantharaman K."/>
            <person name="Breier J.A."/>
            <person name="Dick G.J."/>
            <person name="Li M."/>
        </authorList>
    </citation>
    <scope>NUCLEOTIDE SEQUENCE</scope>
    <source>
        <strain evidence="1">SZUA-1435</strain>
    </source>
</reference>